<dbReference type="InterPro" id="IPR045584">
    <property type="entry name" value="Pilin-like"/>
</dbReference>
<name>A0A4R7S7N7_9BACT</name>
<evidence type="ECO:0000313" key="3">
    <source>
        <dbReference type="Proteomes" id="UP000295662"/>
    </source>
</evidence>
<dbReference type="Gene3D" id="3.30.700.10">
    <property type="entry name" value="Glycoprotein, Type 4 Pilin"/>
    <property type="match status" value="1"/>
</dbReference>
<organism evidence="2 3">
    <name type="scientific">Prosthecobacter fusiformis</name>
    <dbReference type="NCBI Taxonomy" id="48464"/>
    <lineage>
        <taxon>Bacteria</taxon>
        <taxon>Pseudomonadati</taxon>
        <taxon>Verrucomicrobiota</taxon>
        <taxon>Verrucomicrobiia</taxon>
        <taxon>Verrucomicrobiales</taxon>
        <taxon>Verrucomicrobiaceae</taxon>
        <taxon>Prosthecobacter</taxon>
    </lineage>
</organism>
<keyword evidence="1" id="KW-1133">Transmembrane helix</keyword>
<feature type="transmembrane region" description="Helical" evidence="1">
    <location>
        <begin position="32"/>
        <end position="56"/>
    </location>
</feature>
<keyword evidence="1" id="KW-0812">Transmembrane</keyword>
<gene>
    <name evidence="2" type="ORF">EI77_01695</name>
</gene>
<reference evidence="2 3" key="1">
    <citation type="submission" date="2019-03" db="EMBL/GenBank/DDBJ databases">
        <title>Genomic Encyclopedia of Archaeal and Bacterial Type Strains, Phase II (KMG-II): from individual species to whole genera.</title>
        <authorList>
            <person name="Goeker M."/>
        </authorList>
    </citation>
    <scope>NUCLEOTIDE SEQUENCE [LARGE SCALE GENOMIC DNA]</scope>
    <source>
        <strain evidence="2 3">ATCC 25309</strain>
    </source>
</reference>
<dbReference type="SUPFAM" id="SSF54523">
    <property type="entry name" value="Pili subunits"/>
    <property type="match status" value="1"/>
</dbReference>
<evidence type="ECO:0000313" key="2">
    <source>
        <dbReference type="EMBL" id="TDU73227.1"/>
    </source>
</evidence>
<sequence>MGNSSSVGVPFPDGFFLDSYMKALPIKRLRPAFTLVEAIFTIAIIGIMASLAISAISNGARDSYRMVARQQQAAVQEALNAWIMSQTRVSAANGQEGVQVQSMETIRKTYNSLKVTSARFAKLKPDPKNADPNKRAGFLDEATILHFEEYSKDLGTDKLKSAALEGSRQYLSLPDWAEYDEPKVELLDD</sequence>
<evidence type="ECO:0000256" key="1">
    <source>
        <dbReference type="SAM" id="Phobius"/>
    </source>
</evidence>
<dbReference type="Pfam" id="PF07963">
    <property type="entry name" value="N_methyl"/>
    <property type="match status" value="1"/>
</dbReference>
<dbReference type="InterPro" id="IPR012902">
    <property type="entry name" value="N_methyl_site"/>
</dbReference>
<keyword evidence="1" id="KW-0472">Membrane</keyword>
<dbReference type="AlphaFoldDB" id="A0A4R7S7N7"/>
<comment type="caution">
    <text evidence="2">The sequence shown here is derived from an EMBL/GenBank/DDBJ whole genome shotgun (WGS) entry which is preliminary data.</text>
</comment>
<accession>A0A4R7S7N7</accession>
<dbReference type="Proteomes" id="UP000295662">
    <property type="component" value="Unassembled WGS sequence"/>
</dbReference>
<keyword evidence="3" id="KW-1185">Reference proteome</keyword>
<protein>
    <submittedName>
        <fullName evidence="2">Prepilin-type N-terminal cleavage/methylation domain-containing protein</fullName>
    </submittedName>
</protein>
<dbReference type="NCBIfam" id="TIGR02532">
    <property type="entry name" value="IV_pilin_GFxxxE"/>
    <property type="match status" value="1"/>
</dbReference>
<proteinExistence type="predicted"/>
<dbReference type="RefSeq" id="WP_133794585.1">
    <property type="nucleotide sequence ID" value="NZ_SOCA01000002.1"/>
</dbReference>
<dbReference type="EMBL" id="SOCA01000002">
    <property type="protein sequence ID" value="TDU73227.1"/>
    <property type="molecule type" value="Genomic_DNA"/>
</dbReference>
<dbReference type="OrthoDB" id="193655at2"/>